<dbReference type="GO" id="GO:0007165">
    <property type="term" value="P:signal transduction"/>
    <property type="evidence" value="ECO:0007669"/>
    <property type="project" value="UniProtKB-KW"/>
</dbReference>
<dbReference type="SMART" id="SM00304">
    <property type="entry name" value="HAMP"/>
    <property type="match status" value="2"/>
</dbReference>
<dbReference type="AlphaFoldDB" id="A0A7W6DTS2"/>
<proteinExistence type="inferred from homology"/>
<dbReference type="EMBL" id="JACIEJ010000003">
    <property type="protein sequence ID" value="MBB3985079.1"/>
    <property type="molecule type" value="Genomic_DNA"/>
</dbReference>
<feature type="transmembrane region" description="Helical" evidence="5">
    <location>
        <begin position="101"/>
        <end position="123"/>
    </location>
</feature>
<feature type="domain" description="Methyl-accepting transducer" evidence="6">
    <location>
        <begin position="246"/>
        <end position="475"/>
    </location>
</feature>
<feature type="domain" description="HAMP" evidence="7">
    <location>
        <begin position="125"/>
        <end position="179"/>
    </location>
</feature>
<keyword evidence="5" id="KW-1133">Transmembrane helix</keyword>
<dbReference type="PROSITE" id="PS50885">
    <property type="entry name" value="HAMP"/>
    <property type="match status" value="2"/>
</dbReference>
<dbReference type="CDD" id="cd11386">
    <property type="entry name" value="MCP_signal"/>
    <property type="match status" value="1"/>
</dbReference>
<dbReference type="Gene3D" id="6.10.340.10">
    <property type="match status" value="1"/>
</dbReference>
<dbReference type="PANTHER" id="PTHR43531:SF11">
    <property type="entry name" value="METHYL-ACCEPTING CHEMOTAXIS PROTEIN 3"/>
    <property type="match status" value="1"/>
</dbReference>
<dbReference type="GO" id="GO:0006935">
    <property type="term" value="P:chemotaxis"/>
    <property type="evidence" value="ECO:0007669"/>
    <property type="project" value="UniProtKB-KW"/>
</dbReference>
<dbReference type="SUPFAM" id="SSF58104">
    <property type="entry name" value="Methyl-accepting chemotaxis protein (MCP) signaling domain"/>
    <property type="match status" value="1"/>
</dbReference>
<gene>
    <name evidence="8" type="ORF">GGQ68_001408</name>
</gene>
<evidence type="ECO:0000256" key="5">
    <source>
        <dbReference type="SAM" id="Phobius"/>
    </source>
</evidence>
<dbReference type="InterPro" id="IPR003660">
    <property type="entry name" value="HAMP_dom"/>
</dbReference>
<keyword evidence="5" id="KW-0812">Transmembrane</keyword>
<evidence type="ECO:0000313" key="8">
    <source>
        <dbReference type="EMBL" id="MBB3985079.1"/>
    </source>
</evidence>
<dbReference type="FunFam" id="1.10.287.950:FF:000001">
    <property type="entry name" value="Methyl-accepting chemotaxis sensory transducer"/>
    <property type="match status" value="1"/>
</dbReference>
<protein>
    <submittedName>
        <fullName evidence="8">Methyl-accepting chemotaxis protein</fullName>
    </submittedName>
</protein>
<keyword evidence="4" id="KW-0807">Transducer</keyword>
<dbReference type="InterPro" id="IPR004089">
    <property type="entry name" value="MCPsignal_dom"/>
</dbReference>
<name>A0A7W6DTS2_9RHOB</name>
<evidence type="ECO:0000256" key="1">
    <source>
        <dbReference type="ARBA" id="ARBA00004370"/>
    </source>
</evidence>
<dbReference type="PROSITE" id="PS50111">
    <property type="entry name" value="CHEMOTAXIS_TRANSDUC_2"/>
    <property type="match status" value="1"/>
</dbReference>
<keyword evidence="2" id="KW-0145">Chemotaxis</keyword>
<dbReference type="PANTHER" id="PTHR43531">
    <property type="entry name" value="PROTEIN ICFG"/>
    <property type="match status" value="1"/>
</dbReference>
<dbReference type="Gene3D" id="1.10.287.950">
    <property type="entry name" value="Methyl-accepting chemotaxis protein"/>
    <property type="match status" value="1"/>
</dbReference>
<sequence length="504" mass="53586">MIEGTDAAIELYLLPNDLFTDFEDPEMSNTRLHAGYDGEAIIPLEDVRDAVDQPREPQEITLSEKSYMSDIHVLKDFAGMPVAMVHILLPRAPYQQIESQIAMVTGVAVLCALIVGGALAWIIGHRLTTYLTRVVQRMRVLAAGDTNLAFDDLKGHGREITELATGLEAFRDSLVEAEQLRDADMIRQAEQGMVVTRLAEGLQEVAAGNLNIRLNDDLGQGYEQLVADFNTAVEQLSNVISDIAHSSETVNTSASEIGRAAQDLSNRTENSAATLEQTAAALQDITNAVQESTRGARSADNSGKAAIDKAQAGNGVVSAAVDAIKEVERSSEEIAQIISMIDDIAFQTNLLALNAGVEAARAGEAGSGFAVVAAEVRALAARTAESAQQIGGLIEQSGDKVQHGVSLVIRTGEALKDIVTAIDEVTGQVARIATLAEEQETSLGEINVAVMQLDKDTQTNAGMFNQTSAASDSLTAEGKRLALLVGRFQSGETQAPHARLLAAE</sequence>
<accession>A0A7W6DTS2</accession>
<dbReference type="Pfam" id="PF00672">
    <property type="entry name" value="HAMP"/>
    <property type="match status" value="1"/>
</dbReference>
<dbReference type="Proteomes" id="UP000541426">
    <property type="component" value="Unassembled WGS sequence"/>
</dbReference>
<evidence type="ECO:0000256" key="2">
    <source>
        <dbReference type="ARBA" id="ARBA00022500"/>
    </source>
</evidence>
<evidence type="ECO:0000259" key="7">
    <source>
        <dbReference type="PROSITE" id="PS50885"/>
    </source>
</evidence>
<feature type="domain" description="HAMP" evidence="7">
    <location>
        <begin position="195"/>
        <end position="241"/>
    </location>
</feature>
<keyword evidence="5" id="KW-0472">Membrane</keyword>
<comment type="subcellular location">
    <subcellularLocation>
        <location evidence="1">Membrane</location>
    </subcellularLocation>
</comment>
<evidence type="ECO:0000256" key="4">
    <source>
        <dbReference type="PROSITE-ProRule" id="PRU00284"/>
    </source>
</evidence>
<dbReference type="Pfam" id="PF00015">
    <property type="entry name" value="MCPsignal"/>
    <property type="match status" value="1"/>
</dbReference>
<organism evidence="8 9">
    <name type="scientific">Sagittula marina</name>
    <dbReference type="NCBI Taxonomy" id="943940"/>
    <lineage>
        <taxon>Bacteria</taxon>
        <taxon>Pseudomonadati</taxon>
        <taxon>Pseudomonadota</taxon>
        <taxon>Alphaproteobacteria</taxon>
        <taxon>Rhodobacterales</taxon>
        <taxon>Roseobacteraceae</taxon>
        <taxon>Sagittula</taxon>
    </lineage>
</organism>
<evidence type="ECO:0000259" key="6">
    <source>
        <dbReference type="PROSITE" id="PS50111"/>
    </source>
</evidence>
<dbReference type="InterPro" id="IPR051310">
    <property type="entry name" value="MCP_chemotaxis"/>
</dbReference>
<evidence type="ECO:0000256" key="3">
    <source>
        <dbReference type="ARBA" id="ARBA00029447"/>
    </source>
</evidence>
<keyword evidence="9" id="KW-1185">Reference proteome</keyword>
<evidence type="ECO:0000313" key="9">
    <source>
        <dbReference type="Proteomes" id="UP000541426"/>
    </source>
</evidence>
<comment type="similarity">
    <text evidence="3">Belongs to the methyl-accepting chemotaxis (MCP) protein family.</text>
</comment>
<dbReference type="GO" id="GO:0016020">
    <property type="term" value="C:membrane"/>
    <property type="evidence" value="ECO:0007669"/>
    <property type="project" value="UniProtKB-SubCell"/>
</dbReference>
<comment type="caution">
    <text evidence="8">The sequence shown here is derived from an EMBL/GenBank/DDBJ whole genome shotgun (WGS) entry which is preliminary data.</text>
</comment>
<reference evidence="8 9" key="1">
    <citation type="submission" date="2020-08" db="EMBL/GenBank/DDBJ databases">
        <title>Genomic Encyclopedia of Type Strains, Phase IV (KMG-IV): sequencing the most valuable type-strain genomes for metagenomic binning, comparative biology and taxonomic classification.</title>
        <authorList>
            <person name="Goeker M."/>
        </authorList>
    </citation>
    <scope>NUCLEOTIDE SEQUENCE [LARGE SCALE GENOMIC DNA]</scope>
    <source>
        <strain evidence="8 9">DSM 102235</strain>
    </source>
</reference>
<dbReference type="SMART" id="SM00283">
    <property type="entry name" value="MA"/>
    <property type="match status" value="1"/>
</dbReference>